<proteinExistence type="predicted"/>
<dbReference type="Gene3D" id="1.10.238.10">
    <property type="entry name" value="EF-hand"/>
    <property type="match status" value="1"/>
</dbReference>
<dbReference type="EMBL" id="ML978121">
    <property type="protein sequence ID" value="KAF2104942.1"/>
    <property type="molecule type" value="Genomic_DNA"/>
</dbReference>
<organism evidence="4 5">
    <name type="scientific">Rhizodiscina lignyota</name>
    <dbReference type="NCBI Taxonomy" id="1504668"/>
    <lineage>
        <taxon>Eukaryota</taxon>
        <taxon>Fungi</taxon>
        <taxon>Dikarya</taxon>
        <taxon>Ascomycota</taxon>
        <taxon>Pezizomycotina</taxon>
        <taxon>Dothideomycetes</taxon>
        <taxon>Pleosporomycetidae</taxon>
        <taxon>Aulographales</taxon>
        <taxon>Rhizodiscinaceae</taxon>
        <taxon>Rhizodiscina</taxon>
    </lineage>
</organism>
<protein>
    <recommendedName>
        <fullName evidence="2">Defective in cullin neddylation protein</fullName>
    </recommendedName>
</protein>
<dbReference type="PANTHER" id="PTHR12281">
    <property type="entry name" value="RP42 RELATED"/>
    <property type="match status" value="1"/>
</dbReference>
<dbReference type="Gene3D" id="1.10.238.200">
    <property type="entry name" value="Cullin, PONY binding domain"/>
    <property type="match status" value="1"/>
</dbReference>
<gene>
    <name evidence="4" type="ORF">NA57DRAFT_71141</name>
</gene>
<dbReference type="GO" id="GO:0045116">
    <property type="term" value="P:protein neddylation"/>
    <property type="evidence" value="ECO:0007669"/>
    <property type="project" value="TreeGrafter"/>
</dbReference>
<dbReference type="SUPFAM" id="SSF46934">
    <property type="entry name" value="UBA-like"/>
    <property type="match status" value="1"/>
</dbReference>
<comment type="caution">
    <text evidence="4">The sequence shown here is derived from an EMBL/GenBank/DDBJ whole genome shotgun (WGS) entry which is preliminary data.</text>
</comment>
<feature type="domain" description="DCUN1" evidence="3">
    <location>
        <begin position="55"/>
        <end position="266"/>
    </location>
</feature>
<dbReference type="InterPro" id="IPR042460">
    <property type="entry name" value="DCN1-like_PONY"/>
</dbReference>
<dbReference type="InterPro" id="IPR005176">
    <property type="entry name" value="PONY_dom"/>
</dbReference>
<accession>A0A9P4IV09</accession>
<dbReference type="GO" id="GO:0000151">
    <property type="term" value="C:ubiquitin ligase complex"/>
    <property type="evidence" value="ECO:0007669"/>
    <property type="project" value="TreeGrafter"/>
</dbReference>
<dbReference type="AlphaFoldDB" id="A0A9P4IV09"/>
<dbReference type="GO" id="GO:0097602">
    <property type="term" value="F:cullin family protein binding"/>
    <property type="evidence" value="ECO:0007669"/>
    <property type="project" value="TreeGrafter"/>
</dbReference>
<keyword evidence="1" id="KW-0833">Ubl conjugation pathway</keyword>
<dbReference type="PROSITE" id="PS51229">
    <property type="entry name" value="DCUN1"/>
    <property type="match status" value="1"/>
</dbReference>
<dbReference type="Gene3D" id="1.10.8.10">
    <property type="entry name" value="DNA helicase RuvA subunit, C-terminal domain"/>
    <property type="match status" value="1"/>
</dbReference>
<dbReference type="Pfam" id="PF14555">
    <property type="entry name" value="UBA_4"/>
    <property type="match status" value="1"/>
</dbReference>
<dbReference type="PANTHER" id="PTHR12281:SF31">
    <property type="entry name" value="DCN1-LIKE PROTEIN 3"/>
    <property type="match status" value="1"/>
</dbReference>
<dbReference type="InterPro" id="IPR009060">
    <property type="entry name" value="UBA-like_sf"/>
</dbReference>
<evidence type="ECO:0000259" key="3">
    <source>
        <dbReference type="PROSITE" id="PS51229"/>
    </source>
</evidence>
<keyword evidence="5" id="KW-1185">Reference proteome</keyword>
<evidence type="ECO:0000256" key="2">
    <source>
        <dbReference type="RuleBase" id="RU410713"/>
    </source>
</evidence>
<name>A0A9P4IV09_9PEZI</name>
<dbReference type="GO" id="GO:0031624">
    <property type="term" value="F:ubiquitin conjugating enzyme binding"/>
    <property type="evidence" value="ECO:0007669"/>
    <property type="project" value="TreeGrafter"/>
</dbReference>
<dbReference type="GO" id="GO:0032182">
    <property type="term" value="F:ubiquitin-like protein binding"/>
    <property type="evidence" value="ECO:0007669"/>
    <property type="project" value="TreeGrafter"/>
</dbReference>
<evidence type="ECO:0000313" key="5">
    <source>
        <dbReference type="Proteomes" id="UP000799772"/>
    </source>
</evidence>
<dbReference type="Proteomes" id="UP000799772">
    <property type="component" value="Unassembled WGS sequence"/>
</dbReference>
<evidence type="ECO:0000256" key="1">
    <source>
        <dbReference type="ARBA" id="ARBA00022786"/>
    </source>
</evidence>
<reference evidence="4" key="1">
    <citation type="journal article" date="2020" name="Stud. Mycol.">
        <title>101 Dothideomycetes genomes: a test case for predicting lifestyles and emergence of pathogens.</title>
        <authorList>
            <person name="Haridas S."/>
            <person name="Albert R."/>
            <person name="Binder M."/>
            <person name="Bloem J."/>
            <person name="Labutti K."/>
            <person name="Salamov A."/>
            <person name="Andreopoulos B."/>
            <person name="Baker S."/>
            <person name="Barry K."/>
            <person name="Bills G."/>
            <person name="Bluhm B."/>
            <person name="Cannon C."/>
            <person name="Castanera R."/>
            <person name="Culley D."/>
            <person name="Daum C."/>
            <person name="Ezra D."/>
            <person name="Gonzalez J."/>
            <person name="Henrissat B."/>
            <person name="Kuo A."/>
            <person name="Liang C."/>
            <person name="Lipzen A."/>
            <person name="Lutzoni F."/>
            <person name="Magnuson J."/>
            <person name="Mondo S."/>
            <person name="Nolan M."/>
            <person name="Ohm R."/>
            <person name="Pangilinan J."/>
            <person name="Park H.-J."/>
            <person name="Ramirez L."/>
            <person name="Alfaro M."/>
            <person name="Sun H."/>
            <person name="Tritt A."/>
            <person name="Yoshinaga Y."/>
            <person name="Zwiers L.-H."/>
            <person name="Turgeon B."/>
            <person name="Goodwin S."/>
            <person name="Spatafora J."/>
            <person name="Crous P."/>
            <person name="Grigoriev I."/>
        </authorList>
    </citation>
    <scope>NUCLEOTIDE SEQUENCE</scope>
    <source>
        <strain evidence="4">CBS 133067</strain>
    </source>
</reference>
<sequence>MPPYTTSQRAAIQEFVNFTKADKSTAAKFCKANDWNSQSAINAYFNEAPNMAGSGARTDLGKLFDKYRDNPKESPNSIGMEGTQRYCQDIGVSVEDVSFFILSEIVQSTSMGEIERDGFVDGWGLLNAPTTDRQSTAIKVRTSEISTPSSRDILKRVYRHTFKLFLQPPARSLDIETAIALWTVLFSPQALHWQSPANAETGAPETDWFELWTEFLRTKSKRPVNKDVWDQTLVFAEKVLEEGGVGFWSEDGAWPGVVDEFVEWVKQEKPYLDPEKNTDEMEVE</sequence>
<evidence type="ECO:0000313" key="4">
    <source>
        <dbReference type="EMBL" id="KAF2104942.1"/>
    </source>
</evidence>
<dbReference type="Pfam" id="PF03556">
    <property type="entry name" value="Cullin_binding"/>
    <property type="match status" value="1"/>
</dbReference>
<dbReference type="OrthoDB" id="27198at2759"/>
<dbReference type="InterPro" id="IPR014764">
    <property type="entry name" value="DCN-prot"/>
</dbReference>
<comment type="function">
    <text evidence="2">Neddylation of cullins play an essential role in the regulation of SCF-type complexes activity.</text>
</comment>